<comment type="caution">
    <text evidence="2">The sequence shown here is derived from an EMBL/GenBank/DDBJ whole genome shotgun (WGS) entry which is preliminary data.</text>
</comment>
<accession>A0A0E9M370</accession>
<dbReference type="STRING" id="1236989.JCM15548_14363"/>
<keyword evidence="1" id="KW-1133">Transmembrane helix</keyword>
<sequence>MPDCYKYRGWGVLVKRIDSDSKGHVDSNLLPENNSDFQLFVHEQPENSYVSIVRVEMLDRILDGFHGLGLNVAGVSAGPFSIGILSSLLEPEGRCLVGNWALEFNNHEIIEVKTLPEEEISNYDFEGECISSLLIGAYSLAVKYASGILGSEAVNENLNTGFAYRRLSFITVAFVFVLLFLSLFVNFLLFDKYSKDYELVTSDYLRSETLITELRSSEEELLKRKQIITRAGLEGNSQFAWYADRIASLMPSKIVLSRLAFQPAERRMQPGREVIFTRSSSILEGETTDILKVHEWIGYLKKEPWIVDVEIVSYNRAEDVKTGTFSLEIVFDER</sequence>
<reference evidence="2 3" key="1">
    <citation type="journal article" date="2015" name="Microbes Environ.">
        <title>Distribution and evolution of nitrogen fixation genes in the phylum bacteroidetes.</title>
        <authorList>
            <person name="Inoue J."/>
            <person name="Oshima K."/>
            <person name="Suda W."/>
            <person name="Sakamoto M."/>
            <person name="Iino T."/>
            <person name="Noda S."/>
            <person name="Hongoh Y."/>
            <person name="Hattori M."/>
            <person name="Ohkuma M."/>
        </authorList>
    </citation>
    <scope>NUCLEOTIDE SEQUENCE [LARGE SCALE GENOMIC DNA]</scope>
    <source>
        <strain evidence="2">JCM 15548</strain>
    </source>
</reference>
<keyword evidence="1" id="KW-0472">Membrane</keyword>
<feature type="transmembrane region" description="Helical" evidence="1">
    <location>
        <begin position="167"/>
        <end position="189"/>
    </location>
</feature>
<keyword evidence="3" id="KW-1185">Reference proteome</keyword>
<protein>
    <submittedName>
        <fullName evidence="2">Type IV pilus biogenesis protein PilN</fullName>
    </submittedName>
</protein>
<keyword evidence="1" id="KW-0812">Transmembrane</keyword>
<evidence type="ECO:0000313" key="3">
    <source>
        <dbReference type="Proteomes" id="UP000032900"/>
    </source>
</evidence>
<evidence type="ECO:0000256" key="1">
    <source>
        <dbReference type="SAM" id="Phobius"/>
    </source>
</evidence>
<dbReference type="AlphaFoldDB" id="A0A0E9M370"/>
<dbReference type="Proteomes" id="UP000032900">
    <property type="component" value="Unassembled WGS sequence"/>
</dbReference>
<evidence type="ECO:0000313" key="2">
    <source>
        <dbReference type="EMBL" id="GAO31948.1"/>
    </source>
</evidence>
<proteinExistence type="predicted"/>
<name>A0A0E9M370_9BACT</name>
<gene>
    <name evidence="2" type="ORF">JCM15548_14363</name>
</gene>
<organism evidence="2 3">
    <name type="scientific">Geofilum rubicundum JCM 15548</name>
    <dbReference type="NCBI Taxonomy" id="1236989"/>
    <lineage>
        <taxon>Bacteria</taxon>
        <taxon>Pseudomonadati</taxon>
        <taxon>Bacteroidota</taxon>
        <taxon>Bacteroidia</taxon>
        <taxon>Marinilabiliales</taxon>
        <taxon>Marinilabiliaceae</taxon>
        <taxon>Geofilum</taxon>
    </lineage>
</organism>
<dbReference type="EMBL" id="BAZW01000071">
    <property type="protein sequence ID" value="GAO31948.1"/>
    <property type="molecule type" value="Genomic_DNA"/>
</dbReference>